<protein>
    <recommendedName>
        <fullName evidence="6">Zn(2)-C6 fungal-type domain-containing protein</fullName>
    </recommendedName>
</protein>
<feature type="domain" description="Zn(2)-C6 fungal-type" evidence="6">
    <location>
        <begin position="37"/>
        <end position="67"/>
    </location>
</feature>
<comment type="caution">
    <text evidence="7">The sequence shown here is derived from an EMBL/GenBank/DDBJ whole genome shotgun (WGS) entry which is preliminary data.</text>
</comment>
<accession>A0AAD4CJ17</accession>
<dbReference type="GO" id="GO:0008270">
    <property type="term" value="F:zinc ion binding"/>
    <property type="evidence" value="ECO:0007669"/>
    <property type="project" value="InterPro"/>
</dbReference>
<dbReference type="Proteomes" id="UP001194746">
    <property type="component" value="Unassembled WGS sequence"/>
</dbReference>
<evidence type="ECO:0000259" key="6">
    <source>
        <dbReference type="PROSITE" id="PS50048"/>
    </source>
</evidence>
<keyword evidence="3" id="KW-0238">DNA-binding</keyword>
<sequence length="409" mass="45031">MQTDNHERDLLSVQPADGLSHCEFATTSMPALKRHAACDECRKRKLKCSGEASGCSRCLKQSLTCHYSVQKQMGRPPKKRAREGDSDLDLFGLADDNEVWPESSDYNPDPTPIPDSFYLCPPFYTAPLGCPQAFPHLLSTDENHNHSWQLNRQKFLNPVPATTSPWPDFSSVSAAASTPFALPPGLSLTQSPPLTPQSPDSSNTDCTCLSYLYLCLSHLSSLAPFPISQHTICSLFIGAKTARAVLRCQSCPTKFATAMQNVMFTGTLLNVLGDAWLRVFKGDAVELGRQAAPPAYVAEVTQNSLNPTEAWKDWLRKTVRGGIIGTPADAAGAVLCSDSPSLLSLIEEMEARQRRWHETPPSEHCGKDPIKFGTSERDEQDMLCLRVAKSAREIIAKFEFEPHEYSVVS</sequence>
<evidence type="ECO:0000313" key="8">
    <source>
        <dbReference type="Proteomes" id="UP001194746"/>
    </source>
</evidence>
<dbReference type="GO" id="GO:0005634">
    <property type="term" value="C:nucleus"/>
    <property type="evidence" value="ECO:0007669"/>
    <property type="project" value="UniProtKB-SubCell"/>
</dbReference>
<dbReference type="InterPro" id="IPR001138">
    <property type="entry name" value="Zn2Cys6_DnaBD"/>
</dbReference>
<comment type="subcellular location">
    <subcellularLocation>
        <location evidence="1">Nucleus</location>
    </subcellularLocation>
</comment>
<dbReference type="EMBL" id="VCAU01000061">
    <property type="protein sequence ID" value="KAF9887464.1"/>
    <property type="molecule type" value="Genomic_DNA"/>
</dbReference>
<dbReference type="GO" id="GO:0045944">
    <property type="term" value="P:positive regulation of transcription by RNA polymerase II"/>
    <property type="evidence" value="ECO:0007669"/>
    <property type="project" value="TreeGrafter"/>
</dbReference>
<gene>
    <name evidence="7" type="ORF">FE257_010181</name>
</gene>
<name>A0AAD4CJ17_ASPNN</name>
<dbReference type="SMART" id="SM00066">
    <property type="entry name" value="GAL4"/>
    <property type="match status" value="1"/>
</dbReference>
<dbReference type="PANTHER" id="PTHR47540">
    <property type="entry name" value="THIAMINE REPRESSIBLE GENES REGULATORY PROTEIN THI5"/>
    <property type="match status" value="1"/>
</dbReference>
<keyword evidence="4" id="KW-0804">Transcription</keyword>
<dbReference type="AlphaFoldDB" id="A0AAD4CJ17"/>
<keyword evidence="8" id="KW-1185">Reference proteome</keyword>
<reference evidence="7" key="2">
    <citation type="submission" date="2020-02" db="EMBL/GenBank/DDBJ databases">
        <authorList>
            <person name="Gilchrist C.L.M."/>
            <person name="Chooi Y.-H."/>
        </authorList>
    </citation>
    <scope>NUCLEOTIDE SEQUENCE</scope>
    <source>
        <strain evidence="7">MST-FP2251</strain>
    </source>
</reference>
<dbReference type="GO" id="GO:0000981">
    <property type="term" value="F:DNA-binding transcription factor activity, RNA polymerase II-specific"/>
    <property type="evidence" value="ECO:0007669"/>
    <property type="project" value="InterPro"/>
</dbReference>
<evidence type="ECO:0000256" key="2">
    <source>
        <dbReference type="ARBA" id="ARBA00023015"/>
    </source>
</evidence>
<organism evidence="7 8">
    <name type="scientific">Aspergillus nanangensis</name>
    <dbReference type="NCBI Taxonomy" id="2582783"/>
    <lineage>
        <taxon>Eukaryota</taxon>
        <taxon>Fungi</taxon>
        <taxon>Dikarya</taxon>
        <taxon>Ascomycota</taxon>
        <taxon>Pezizomycotina</taxon>
        <taxon>Eurotiomycetes</taxon>
        <taxon>Eurotiomycetidae</taxon>
        <taxon>Eurotiales</taxon>
        <taxon>Aspergillaceae</taxon>
        <taxon>Aspergillus</taxon>
        <taxon>Aspergillus subgen. Circumdati</taxon>
    </lineage>
</organism>
<reference evidence="7" key="1">
    <citation type="journal article" date="2019" name="Beilstein J. Org. Chem.">
        <title>Nanangenines: drimane sesquiterpenoids as the dominant metabolite cohort of a novel Australian fungus, Aspergillus nanangensis.</title>
        <authorList>
            <person name="Lacey H.J."/>
            <person name="Gilchrist C.L.M."/>
            <person name="Crombie A."/>
            <person name="Kalaitzis J.A."/>
            <person name="Vuong D."/>
            <person name="Rutledge P.J."/>
            <person name="Turner P."/>
            <person name="Pitt J.I."/>
            <person name="Lacey E."/>
            <person name="Chooi Y.H."/>
            <person name="Piggott A.M."/>
        </authorList>
    </citation>
    <scope>NUCLEOTIDE SEQUENCE</scope>
    <source>
        <strain evidence="7">MST-FP2251</strain>
    </source>
</reference>
<evidence type="ECO:0000256" key="4">
    <source>
        <dbReference type="ARBA" id="ARBA00023163"/>
    </source>
</evidence>
<evidence type="ECO:0000256" key="5">
    <source>
        <dbReference type="ARBA" id="ARBA00023242"/>
    </source>
</evidence>
<dbReference type="InterPro" id="IPR051711">
    <property type="entry name" value="Stress_Response_Reg"/>
</dbReference>
<dbReference type="Pfam" id="PF00172">
    <property type="entry name" value="Zn_clus"/>
    <property type="match status" value="1"/>
</dbReference>
<keyword evidence="5" id="KW-0539">Nucleus</keyword>
<dbReference type="PROSITE" id="PS50048">
    <property type="entry name" value="ZN2_CY6_FUNGAL_2"/>
    <property type="match status" value="1"/>
</dbReference>
<dbReference type="GO" id="GO:0043565">
    <property type="term" value="F:sequence-specific DNA binding"/>
    <property type="evidence" value="ECO:0007669"/>
    <property type="project" value="TreeGrafter"/>
</dbReference>
<evidence type="ECO:0000256" key="1">
    <source>
        <dbReference type="ARBA" id="ARBA00004123"/>
    </source>
</evidence>
<dbReference type="Gene3D" id="4.10.240.10">
    <property type="entry name" value="Zn(2)-C6 fungal-type DNA-binding domain"/>
    <property type="match status" value="1"/>
</dbReference>
<dbReference type="SUPFAM" id="SSF57701">
    <property type="entry name" value="Zn2/Cys6 DNA-binding domain"/>
    <property type="match status" value="1"/>
</dbReference>
<dbReference type="PROSITE" id="PS00463">
    <property type="entry name" value="ZN2_CY6_FUNGAL_1"/>
    <property type="match status" value="1"/>
</dbReference>
<keyword evidence="2" id="KW-0805">Transcription regulation</keyword>
<dbReference type="PANTHER" id="PTHR47540:SF4">
    <property type="entry name" value="TRANSCRIPTION FACTOR RGLT"/>
    <property type="match status" value="1"/>
</dbReference>
<proteinExistence type="predicted"/>
<evidence type="ECO:0000256" key="3">
    <source>
        <dbReference type="ARBA" id="ARBA00023125"/>
    </source>
</evidence>
<dbReference type="InterPro" id="IPR036864">
    <property type="entry name" value="Zn2-C6_fun-type_DNA-bd_sf"/>
</dbReference>
<evidence type="ECO:0000313" key="7">
    <source>
        <dbReference type="EMBL" id="KAF9887464.1"/>
    </source>
</evidence>
<dbReference type="CDD" id="cd00067">
    <property type="entry name" value="GAL4"/>
    <property type="match status" value="1"/>
</dbReference>